<dbReference type="Gene3D" id="2.30.30.40">
    <property type="entry name" value="SH3 Domains"/>
    <property type="match status" value="1"/>
</dbReference>
<feature type="signal peptide" evidence="7">
    <location>
        <begin position="1"/>
        <end position="28"/>
    </location>
</feature>
<dbReference type="GO" id="GO:0004222">
    <property type="term" value="F:metalloendopeptidase activity"/>
    <property type="evidence" value="ECO:0007669"/>
    <property type="project" value="InterPro"/>
</dbReference>
<keyword evidence="3" id="KW-0479">Metal-binding</keyword>
<dbReference type="InterPro" id="IPR001915">
    <property type="entry name" value="Peptidase_M48"/>
</dbReference>
<dbReference type="GO" id="GO:0016020">
    <property type="term" value="C:membrane"/>
    <property type="evidence" value="ECO:0007669"/>
    <property type="project" value="TreeGrafter"/>
</dbReference>
<dbReference type="SMART" id="SM00287">
    <property type="entry name" value="SH3b"/>
    <property type="match status" value="1"/>
</dbReference>
<keyword evidence="5" id="KW-0862">Zinc</keyword>
<dbReference type="InterPro" id="IPR003646">
    <property type="entry name" value="SH3-like_bac-type"/>
</dbReference>
<keyword evidence="4" id="KW-0378">Hydrolase</keyword>
<dbReference type="GO" id="GO:0051603">
    <property type="term" value="P:proteolysis involved in protein catabolic process"/>
    <property type="evidence" value="ECO:0007669"/>
    <property type="project" value="TreeGrafter"/>
</dbReference>
<dbReference type="GO" id="GO:0046872">
    <property type="term" value="F:metal ion binding"/>
    <property type="evidence" value="ECO:0007669"/>
    <property type="project" value="UniProtKB-KW"/>
</dbReference>
<accession>A0A372DS79</accession>
<protein>
    <recommendedName>
        <fullName evidence="8">SH3b domain-containing protein</fullName>
    </recommendedName>
</protein>
<evidence type="ECO:0000256" key="2">
    <source>
        <dbReference type="ARBA" id="ARBA00022670"/>
    </source>
</evidence>
<evidence type="ECO:0000256" key="5">
    <source>
        <dbReference type="ARBA" id="ARBA00022833"/>
    </source>
</evidence>
<reference evidence="9 10" key="1">
    <citation type="submission" date="2018-08" db="EMBL/GenBank/DDBJ databases">
        <title>Lysobacter weifangensis sp. nov., a new member of the family 'Xanthomonadaceae', isolated from soil in a farmland.</title>
        <authorList>
            <person name="Zhao H."/>
        </authorList>
    </citation>
    <scope>NUCLEOTIDE SEQUENCE [LARGE SCALE GENOMIC DNA]</scope>
    <source>
        <strain evidence="9 10">WF-2</strain>
    </source>
</reference>
<evidence type="ECO:0000256" key="3">
    <source>
        <dbReference type="ARBA" id="ARBA00022723"/>
    </source>
</evidence>
<evidence type="ECO:0000313" key="10">
    <source>
        <dbReference type="Proteomes" id="UP000262917"/>
    </source>
</evidence>
<comment type="cofactor">
    <cofactor evidence="1">
        <name>Zn(2+)</name>
        <dbReference type="ChEBI" id="CHEBI:29105"/>
    </cofactor>
</comment>
<dbReference type="Proteomes" id="UP000262917">
    <property type="component" value="Unassembled WGS sequence"/>
</dbReference>
<feature type="chain" id="PRO_5016820401" description="SH3b domain-containing protein" evidence="7">
    <location>
        <begin position="29"/>
        <end position="451"/>
    </location>
</feature>
<name>A0A372DS79_9GAMM</name>
<dbReference type="PANTHER" id="PTHR22726">
    <property type="entry name" value="METALLOENDOPEPTIDASE OMA1"/>
    <property type="match status" value="1"/>
</dbReference>
<dbReference type="AlphaFoldDB" id="A0A372DS79"/>
<comment type="caution">
    <text evidence="9">The sequence shown here is derived from an EMBL/GenBank/DDBJ whole genome shotgun (WGS) entry which is preliminary data.</text>
</comment>
<proteinExistence type="predicted"/>
<keyword evidence="2" id="KW-0645">Protease</keyword>
<dbReference type="PANTHER" id="PTHR22726:SF1">
    <property type="entry name" value="METALLOENDOPEPTIDASE OMA1, MITOCHONDRIAL"/>
    <property type="match status" value="1"/>
</dbReference>
<evidence type="ECO:0000256" key="7">
    <source>
        <dbReference type="SAM" id="SignalP"/>
    </source>
</evidence>
<dbReference type="Gene3D" id="3.30.2010.10">
    <property type="entry name" value="Metalloproteases ('zincins'), catalytic domain"/>
    <property type="match status" value="1"/>
</dbReference>
<keyword evidence="6" id="KW-0482">Metalloprotease</keyword>
<feature type="domain" description="SH3b" evidence="8">
    <location>
        <begin position="30"/>
        <end position="92"/>
    </location>
</feature>
<dbReference type="InterPro" id="IPR051156">
    <property type="entry name" value="Mito/Outer_Membr_Metalloprot"/>
</dbReference>
<sequence length="451" mass="46956">MELPMPALAARLAIVLMLGLALAAPAWAGATSAVVHKAAVQVHGAPDFKAPTVATLARGASVTVAGQQGMWFRIALPAGQSGYVRVNDVRMAPAGTEGAAADVRALFTGKAGKGRVTETAGVRGLDESTLQAAGYDGAQMALLQSYRAGTDAAADYARDHGWTATSVAFPAEARPGARGGSTQARKRGGISAARGLLSQIGGGAFGGHANEALEVADAAAGKSEEELSAEELALGPEIAGRILGAAPLLEDADAQRRVNLIGRWLASQTTRPELPWSFGVIDSAEVNAFAAPGGYVLVTRGLYELLADDAEVAAVLGHEIGHVVQRDHYNVIRKQAVTETGGNIVAGHVDVGGSLAANMAKDYVRRHGATVMLTRLDREAEFRADEAAEIYLARAGGNPLALYAVLQKMAALGTQSASLAQLYKTHPGLDDRLDRCDRRGLAGLQRYTRRD</sequence>
<evidence type="ECO:0000259" key="8">
    <source>
        <dbReference type="SMART" id="SM00287"/>
    </source>
</evidence>
<evidence type="ECO:0000256" key="1">
    <source>
        <dbReference type="ARBA" id="ARBA00001947"/>
    </source>
</evidence>
<gene>
    <name evidence="9" type="ORF">D0Y53_00140</name>
</gene>
<evidence type="ECO:0000256" key="4">
    <source>
        <dbReference type="ARBA" id="ARBA00022801"/>
    </source>
</evidence>
<dbReference type="Pfam" id="PF01435">
    <property type="entry name" value="Peptidase_M48"/>
    <property type="match status" value="1"/>
</dbReference>
<evidence type="ECO:0000256" key="6">
    <source>
        <dbReference type="ARBA" id="ARBA00023049"/>
    </source>
</evidence>
<keyword evidence="7" id="KW-0732">Signal</keyword>
<keyword evidence="10" id="KW-1185">Reference proteome</keyword>
<dbReference type="EMBL" id="QVPD01000001">
    <property type="protein sequence ID" value="RFP62277.1"/>
    <property type="molecule type" value="Genomic_DNA"/>
</dbReference>
<organism evidence="9 10">
    <name type="scientific">Cognatiluteimonas weifangensis</name>
    <dbReference type="NCBI Taxonomy" id="2303539"/>
    <lineage>
        <taxon>Bacteria</taxon>
        <taxon>Pseudomonadati</taxon>
        <taxon>Pseudomonadota</taxon>
        <taxon>Gammaproteobacteria</taxon>
        <taxon>Lysobacterales</taxon>
        <taxon>Lysobacteraceae</taxon>
        <taxon>Cognatiluteimonas</taxon>
    </lineage>
</organism>
<evidence type="ECO:0000313" key="9">
    <source>
        <dbReference type="EMBL" id="RFP62277.1"/>
    </source>
</evidence>